<dbReference type="EMBL" id="VFON01000001">
    <property type="protein sequence ID" value="TQL44143.1"/>
    <property type="molecule type" value="Genomic_DNA"/>
</dbReference>
<organism evidence="1 2">
    <name type="scientific">Leucobacter komagatae</name>
    <dbReference type="NCBI Taxonomy" id="55969"/>
    <lineage>
        <taxon>Bacteria</taxon>
        <taxon>Bacillati</taxon>
        <taxon>Actinomycetota</taxon>
        <taxon>Actinomycetes</taxon>
        <taxon>Micrococcales</taxon>
        <taxon>Microbacteriaceae</taxon>
        <taxon>Leucobacter</taxon>
    </lineage>
</organism>
<dbReference type="RefSeq" id="WP_141887361.1">
    <property type="nucleotide sequence ID" value="NZ_BAAAUY010000011.1"/>
</dbReference>
<protein>
    <submittedName>
        <fullName evidence="1">Uncharacterized protein</fullName>
    </submittedName>
</protein>
<sequence length="154" mass="16548">MSTPQDARRHIAPAITMALAILGALALLVTFVVQVVAAIPPKLEPAPANVLAHIEQSFAPQHVIDRIGELRPETAVVLERADDGAIAFAFRTTNDSFGAGVFVPPGGGATSIAPADGTWVWMETMNRVDDTPRNYELTVRRTGATYDHTFTVKQ</sequence>
<reference evidence="1 2" key="1">
    <citation type="submission" date="2019-06" db="EMBL/GenBank/DDBJ databases">
        <title>Sequencing the genomes of 1000 actinobacteria strains.</title>
        <authorList>
            <person name="Klenk H.-P."/>
        </authorList>
    </citation>
    <scope>NUCLEOTIDE SEQUENCE [LARGE SCALE GENOMIC DNA]</scope>
    <source>
        <strain evidence="1 2">DSM 8803</strain>
    </source>
</reference>
<dbReference type="AlphaFoldDB" id="A0A542Y7Q5"/>
<evidence type="ECO:0000313" key="1">
    <source>
        <dbReference type="EMBL" id="TQL44143.1"/>
    </source>
</evidence>
<keyword evidence="2" id="KW-1185">Reference proteome</keyword>
<comment type="caution">
    <text evidence="1">The sequence shown here is derived from an EMBL/GenBank/DDBJ whole genome shotgun (WGS) entry which is preliminary data.</text>
</comment>
<dbReference type="Proteomes" id="UP000319094">
    <property type="component" value="Unassembled WGS sequence"/>
</dbReference>
<gene>
    <name evidence="1" type="ORF">FB468_2190</name>
</gene>
<accession>A0A542Y7Q5</accession>
<proteinExistence type="predicted"/>
<dbReference type="OrthoDB" id="5194379at2"/>
<evidence type="ECO:0000313" key="2">
    <source>
        <dbReference type="Proteomes" id="UP000319094"/>
    </source>
</evidence>
<name>A0A542Y7Q5_9MICO</name>